<dbReference type="EMBL" id="JAUEDM010000001">
    <property type="protein sequence ID" value="KAK3329590.1"/>
    <property type="molecule type" value="Genomic_DNA"/>
</dbReference>
<reference evidence="1" key="1">
    <citation type="journal article" date="2023" name="Mol. Phylogenet. Evol.">
        <title>Genome-scale phylogeny and comparative genomics of the fungal order Sordariales.</title>
        <authorList>
            <person name="Hensen N."/>
            <person name="Bonometti L."/>
            <person name="Westerberg I."/>
            <person name="Brannstrom I.O."/>
            <person name="Guillou S."/>
            <person name="Cros-Aarteil S."/>
            <person name="Calhoun S."/>
            <person name="Haridas S."/>
            <person name="Kuo A."/>
            <person name="Mondo S."/>
            <person name="Pangilinan J."/>
            <person name="Riley R."/>
            <person name="LaButti K."/>
            <person name="Andreopoulos B."/>
            <person name="Lipzen A."/>
            <person name="Chen C."/>
            <person name="Yan M."/>
            <person name="Daum C."/>
            <person name="Ng V."/>
            <person name="Clum A."/>
            <person name="Steindorff A."/>
            <person name="Ohm R.A."/>
            <person name="Martin F."/>
            <person name="Silar P."/>
            <person name="Natvig D.O."/>
            <person name="Lalanne C."/>
            <person name="Gautier V."/>
            <person name="Ament-Velasquez S.L."/>
            <person name="Kruys A."/>
            <person name="Hutchinson M.I."/>
            <person name="Powell A.J."/>
            <person name="Barry K."/>
            <person name="Miller A.N."/>
            <person name="Grigoriev I.V."/>
            <person name="Debuchy R."/>
            <person name="Gladieux P."/>
            <person name="Hiltunen Thoren M."/>
            <person name="Johannesson H."/>
        </authorList>
    </citation>
    <scope>NUCLEOTIDE SEQUENCE</scope>
    <source>
        <strain evidence="1">CBS 118394</strain>
    </source>
</reference>
<dbReference type="Proteomes" id="UP001283341">
    <property type="component" value="Unassembled WGS sequence"/>
</dbReference>
<name>A0AAE0IRA1_9PEZI</name>
<organism evidence="1 2">
    <name type="scientific">Apodospora peruviana</name>
    <dbReference type="NCBI Taxonomy" id="516989"/>
    <lineage>
        <taxon>Eukaryota</taxon>
        <taxon>Fungi</taxon>
        <taxon>Dikarya</taxon>
        <taxon>Ascomycota</taxon>
        <taxon>Pezizomycotina</taxon>
        <taxon>Sordariomycetes</taxon>
        <taxon>Sordariomycetidae</taxon>
        <taxon>Sordariales</taxon>
        <taxon>Lasiosphaeriaceae</taxon>
        <taxon>Apodospora</taxon>
    </lineage>
</organism>
<evidence type="ECO:0000313" key="1">
    <source>
        <dbReference type="EMBL" id="KAK3329590.1"/>
    </source>
</evidence>
<sequence length="145" mass="15506">MASGIIVLSIGQQGGLLYSAGSLVIVHLQVVFLSELSAASISGDFFTQSNEKRRGGKHLYLDSQSHRFNNMPDFGAPGLLDSARFRSRVSASAKSVNTSCGERRKITNSCQGSATGEVSSLQGTLPVSEHSAWTPRQNWDYQAGA</sequence>
<accession>A0AAE0IRA1</accession>
<comment type="caution">
    <text evidence="1">The sequence shown here is derived from an EMBL/GenBank/DDBJ whole genome shotgun (WGS) entry which is preliminary data.</text>
</comment>
<dbReference type="AlphaFoldDB" id="A0AAE0IRA1"/>
<protein>
    <submittedName>
        <fullName evidence="1">Uncharacterized protein</fullName>
    </submittedName>
</protein>
<proteinExistence type="predicted"/>
<evidence type="ECO:0000313" key="2">
    <source>
        <dbReference type="Proteomes" id="UP001283341"/>
    </source>
</evidence>
<gene>
    <name evidence="1" type="ORF">B0H66DRAFT_526973</name>
</gene>
<keyword evidence="2" id="KW-1185">Reference proteome</keyword>
<reference evidence="1" key="2">
    <citation type="submission" date="2023-06" db="EMBL/GenBank/DDBJ databases">
        <authorList>
            <consortium name="Lawrence Berkeley National Laboratory"/>
            <person name="Haridas S."/>
            <person name="Hensen N."/>
            <person name="Bonometti L."/>
            <person name="Westerberg I."/>
            <person name="Brannstrom I.O."/>
            <person name="Guillou S."/>
            <person name="Cros-Aarteil S."/>
            <person name="Calhoun S."/>
            <person name="Kuo A."/>
            <person name="Mondo S."/>
            <person name="Pangilinan J."/>
            <person name="Riley R."/>
            <person name="Labutti K."/>
            <person name="Andreopoulos B."/>
            <person name="Lipzen A."/>
            <person name="Chen C."/>
            <person name="Yanf M."/>
            <person name="Daum C."/>
            <person name="Ng V."/>
            <person name="Clum A."/>
            <person name="Steindorff A."/>
            <person name="Ohm R."/>
            <person name="Martin F."/>
            <person name="Silar P."/>
            <person name="Natvig D."/>
            <person name="Lalanne C."/>
            <person name="Gautier V."/>
            <person name="Ament-Velasquez S.L."/>
            <person name="Kruys A."/>
            <person name="Hutchinson M.I."/>
            <person name="Powell A.J."/>
            <person name="Barry K."/>
            <person name="Miller A.N."/>
            <person name="Grigoriev I.V."/>
            <person name="Debuchy R."/>
            <person name="Gladieux P."/>
            <person name="Thoren M.H."/>
            <person name="Johannesson H."/>
        </authorList>
    </citation>
    <scope>NUCLEOTIDE SEQUENCE</scope>
    <source>
        <strain evidence="1">CBS 118394</strain>
    </source>
</reference>